<gene>
    <name evidence="3" type="ORF">QLQ12_11860</name>
</gene>
<sequence>MSLTAATAGCTPHSNAAPVHAPSGPASPAPVYGGPHSTAVPTPGASPAVVAPNGVDLLFAKMMIPHHGQAVRMSRSLAGKTGVPERVVAVADYIAADQQREIHEMNAWLQAWGHPPVNPDDPANSRLHGRDAATHGMLTEEQVRAGEAAAPPTATRMFLEQMIEHHRGAITMAQSALKDGSNAYTRTLAKHIINEQSTENESMTTMLTELR</sequence>
<dbReference type="Gene3D" id="1.20.1260.10">
    <property type="match status" value="1"/>
</dbReference>
<feature type="region of interest" description="Disordered" evidence="1">
    <location>
        <begin position="1"/>
        <end position="46"/>
    </location>
</feature>
<dbReference type="InterPro" id="IPR005183">
    <property type="entry name" value="DUF305_CopM-like"/>
</dbReference>
<accession>A0ABT6WHV6</accession>
<evidence type="ECO:0000256" key="1">
    <source>
        <dbReference type="SAM" id="MobiDB-lite"/>
    </source>
</evidence>
<evidence type="ECO:0000313" key="4">
    <source>
        <dbReference type="Proteomes" id="UP001241758"/>
    </source>
</evidence>
<proteinExistence type="predicted"/>
<reference evidence="3 4" key="1">
    <citation type="submission" date="2023-05" db="EMBL/GenBank/DDBJ databases">
        <title>Actinoplanes sp. NEAU-A12 genome sequencing.</title>
        <authorList>
            <person name="Wang Z.-S."/>
        </authorList>
    </citation>
    <scope>NUCLEOTIDE SEQUENCE [LARGE SCALE GENOMIC DNA]</scope>
    <source>
        <strain evidence="3 4">NEAU-A12</strain>
    </source>
</reference>
<name>A0ABT6WHV6_9ACTN</name>
<dbReference type="InterPro" id="IPR012347">
    <property type="entry name" value="Ferritin-like"/>
</dbReference>
<protein>
    <submittedName>
        <fullName evidence="3">DUF305 domain-containing protein</fullName>
    </submittedName>
</protein>
<comment type="caution">
    <text evidence="3">The sequence shown here is derived from an EMBL/GenBank/DDBJ whole genome shotgun (WGS) entry which is preliminary data.</text>
</comment>
<dbReference type="PANTHER" id="PTHR36933">
    <property type="entry name" value="SLL0788 PROTEIN"/>
    <property type="match status" value="1"/>
</dbReference>
<dbReference type="Pfam" id="PF03713">
    <property type="entry name" value="DUF305"/>
    <property type="match status" value="1"/>
</dbReference>
<dbReference type="PANTHER" id="PTHR36933:SF1">
    <property type="entry name" value="SLL0788 PROTEIN"/>
    <property type="match status" value="1"/>
</dbReference>
<feature type="domain" description="DUF305" evidence="2">
    <location>
        <begin position="56"/>
        <end position="207"/>
    </location>
</feature>
<organism evidence="3 4">
    <name type="scientific">Actinoplanes sandaracinus</name>
    <dbReference type="NCBI Taxonomy" id="3045177"/>
    <lineage>
        <taxon>Bacteria</taxon>
        <taxon>Bacillati</taxon>
        <taxon>Actinomycetota</taxon>
        <taxon>Actinomycetes</taxon>
        <taxon>Micromonosporales</taxon>
        <taxon>Micromonosporaceae</taxon>
        <taxon>Actinoplanes</taxon>
    </lineage>
</organism>
<dbReference type="Proteomes" id="UP001241758">
    <property type="component" value="Unassembled WGS sequence"/>
</dbReference>
<dbReference type="RefSeq" id="WP_282759370.1">
    <property type="nucleotide sequence ID" value="NZ_JASCTH010000006.1"/>
</dbReference>
<evidence type="ECO:0000313" key="3">
    <source>
        <dbReference type="EMBL" id="MDI6099288.1"/>
    </source>
</evidence>
<keyword evidence="4" id="KW-1185">Reference proteome</keyword>
<evidence type="ECO:0000259" key="2">
    <source>
        <dbReference type="Pfam" id="PF03713"/>
    </source>
</evidence>
<dbReference type="EMBL" id="JASCTH010000006">
    <property type="protein sequence ID" value="MDI6099288.1"/>
    <property type="molecule type" value="Genomic_DNA"/>
</dbReference>